<organism evidence="1 2">
    <name type="scientific">Methylobacterium adhaesivum</name>
    <dbReference type="NCBI Taxonomy" id="333297"/>
    <lineage>
        <taxon>Bacteria</taxon>
        <taxon>Pseudomonadati</taxon>
        <taxon>Pseudomonadota</taxon>
        <taxon>Alphaproteobacteria</taxon>
        <taxon>Hyphomicrobiales</taxon>
        <taxon>Methylobacteriaceae</taxon>
        <taxon>Methylobacterium</taxon>
    </lineage>
</organism>
<dbReference type="EMBL" id="JAUFPX010000001">
    <property type="protein sequence ID" value="MDN3589076.1"/>
    <property type="molecule type" value="Genomic_DNA"/>
</dbReference>
<dbReference type="RefSeq" id="WP_238226324.1">
    <property type="nucleotide sequence ID" value="NZ_BPQD01000017.1"/>
</dbReference>
<evidence type="ECO:0000313" key="2">
    <source>
        <dbReference type="Proteomes" id="UP001224644"/>
    </source>
</evidence>
<evidence type="ECO:0000313" key="1">
    <source>
        <dbReference type="EMBL" id="MDN3589076.1"/>
    </source>
</evidence>
<accession>A0ABT8BCI9</accession>
<name>A0ABT8BCI9_9HYPH</name>
<protein>
    <recommendedName>
        <fullName evidence="3">DUF4158 domain-containing protein</fullName>
    </recommendedName>
</protein>
<gene>
    <name evidence="1" type="ORF">QWZ12_00465</name>
</gene>
<reference evidence="2" key="1">
    <citation type="journal article" date="2019" name="Int. J. Syst. Evol. Microbiol.">
        <title>The Global Catalogue of Microorganisms (GCM) 10K type strain sequencing project: providing services to taxonomists for standard genome sequencing and annotation.</title>
        <authorList>
            <consortium name="The Broad Institute Genomics Platform"/>
            <consortium name="The Broad Institute Genome Sequencing Center for Infectious Disease"/>
            <person name="Wu L."/>
            <person name="Ma J."/>
        </authorList>
    </citation>
    <scope>NUCLEOTIDE SEQUENCE [LARGE SCALE GENOMIC DNA]</scope>
    <source>
        <strain evidence="2">CECT 7069</strain>
    </source>
</reference>
<comment type="caution">
    <text evidence="1">The sequence shown here is derived from an EMBL/GenBank/DDBJ whole genome shotgun (WGS) entry which is preliminary data.</text>
</comment>
<sequence length="203" mass="22574">MRTDLPAAPDFDAIQPPKGEAALRQTQILSLIGNLGLSWSNNESLFVYVLMLLLRTDEVTAALVFGTLNTSRARLDLIRRLASVKLTDPAVAQTLERLIRRFNATTKVRNDLTHAMSEVNAAGEITHTNTMRIVEHGGRLGLGTRRPMDDARVRELTDVNRQLTRLNRDLWQFLPVLAACLDARVSAAPDRAHGSQSQPWSRA</sequence>
<keyword evidence="2" id="KW-1185">Reference proteome</keyword>
<evidence type="ECO:0008006" key="3">
    <source>
        <dbReference type="Google" id="ProtNLM"/>
    </source>
</evidence>
<dbReference type="Proteomes" id="UP001224644">
    <property type="component" value="Unassembled WGS sequence"/>
</dbReference>
<proteinExistence type="predicted"/>